<feature type="compositionally biased region" description="Gly residues" evidence="1">
    <location>
        <begin position="124"/>
        <end position="138"/>
    </location>
</feature>
<feature type="transmembrane region" description="Helical" evidence="2">
    <location>
        <begin position="55"/>
        <end position="71"/>
    </location>
</feature>
<accession>A0A088RPI3</accession>
<evidence type="ECO:0000313" key="3">
    <source>
        <dbReference type="EMBL" id="AIN97710.1"/>
    </source>
</evidence>
<keyword evidence="2" id="KW-0812">Transmembrane</keyword>
<organism evidence="3 4">
    <name type="scientific">Leishmania panamensis</name>
    <dbReference type="NCBI Taxonomy" id="5679"/>
    <lineage>
        <taxon>Eukaryota</taxon>
        <taxon>Discoba</taxon>
        <taxon>Euglenozoa</taxon>
        <taxon>Kinetoplastea</taxon>
        <taxon>Metakinetoplastina</taxon>
        <taxon>Trypanosomatida</taxon>
        <taxon>Trypanosomatidae</taxon>
        <taxon>Leishmaniinae</taxon>
        <taxon>Leishmania</taxon>
        <taxon>Leishmania guyanensis species complex</taxon>
    </lineage>
</organism>
<dbReference type="GeneID" id="22574425"/>
<dbReference type="EMBL" id="CP009389">
    <property type="protein sequence ID" value="AIN97710.1"/>
    <property type="molecule type" value="Genomic_DNA"/>
</dbReference>
<dbReference type="PANTHER" id="PTHR39668:SF2">
    <property type="match status" value="1"/>
</dbReference>
<reference evidence="3 4" key="1">
    <citation type="journal article" date="2015" name="Sci. Rep.">
        <title>The genome of Leishmania panamensis: insights into genomics of the L. (Viannia) subgenus.</title>
        <authorList>
            <person name="Llanes A."/>
            <person name="Restrepo C.M."/>
            <person name="Vecchio G.D."/>
            <person name="Anguizola F.J."/>
            <person name="Lleonart R."/>
        </authorList>
    </citation>
    <scope>NUCLEOTIDE SEQUENCE [LARGE SCALE GENOMIC DNA]</scope>
    <source>
        <strain evidence="3 4">MHOM/PA/94/PSC-1</strain>
    </source>
</reference>
<dbReference type="VEuPathDB" id="TriTrypDB:LPAL13_200027100"/>
<protein>
    <submittedName>
        <fullName evidence="3">Uncharacterized protein</fullName>
    </submittedName>
</protein>
<dbReference type="RefSeq" id="XP_010698417.1">
    <property type="nucleotide sequence ID" value="XM_010700115.1"/>
</dbReference>
<evidence type="ECO:0000313" key="4">
    <source>
        <dbReference type="Proteomes" id="UP000063063"/>
    </source>
</evidence>
<keyword evidence="2" id="KW-0472">Membrane</keyword>
<name>A0A088RPI3_LEIPA</name>
<dbReference type="Proteomes" id="UP000063063">
    <property type="component" value="Chromosome 20"/>
</dbReference>
<keyword evidence="4" id="KW-1185">Reference proteome</keyword>
<dbReference type="AlphaFoldDB" id="A0A088RPI3"/>
<dbReference type="eggNOG" id="ENOG502SFVT">
    <property type="taxonomic scope" value="Eukaryota"/>
</dbReference>
<gene>
    <name evidence="3" type="ORF">LPMP_202160</name>
</gene>
<sequence length="138" mass="14825">MGFGTRSCMVFCYLNAVCAIFISYLFSIGISSMAIASVINKWDRQEKARACRNAGILYFIVAVAMTVKDMIDTCRERHMSRGVGQRMAEYGVADGPAGTAEAIALLERRAYVQRGGARRSDAARGGGSSSGGYGSVPY</sequence>
<dbReference type="OrthoDB" id="272020at2759"/>
<feature type="transmembrane region" description="Helical" evidence="2">
    <location>
        <begin position="12"/>
        <end position="35"/>
    </location>
</feature>
<evidence type="ECO:0000256" key="2">
    <source>
        <dbReference type="SAM" id="Phobius"/>
    </source>
</evidence>
<keyword evidence="2" id="KW-1133">Transmembrane helix</keyword>
<evidence type="ECO:0000256" key="1">
    <source>
        <dbReference type="SAM" id="MobiDB-lite"/>
    </source>
</evidence>
<feature type="region of interest" description="Disordered" evidence="1">
    <location>
        <begin position="117"/>
        <end position="138"/>
    </location>
</feature>
<dbReference type="VEuPathDB" id="TriTrypDB:LPMP_202160"/>
<dbReference type="KEGG" id="lpan:LPMP_202160"/>
<proteinExistence type="predicted"/>
<dbReference type="PANTHER" id="PTHR39668">
    <property type="entry name" value="HYPOTHETICAL TRANSMEMBRANE PROTEIN L6586.03-RELATED"/>
    <property type="match status" value="1"/>
</dbReference>